<evidence type="ECO:0000256" key="2">
    <source>
        <dbReference type="SAM" id="Phobius"/>
    </source>
</evidence>
<feature type="transmembrane region" description="Helical" evidence="2">
    <location>
        <begin position="231"/>
        <end position="250"/>
    </location>
</feature>
<keyword evidence="4" id="KW-1185">Reference proteome</keyword>
<dbReference type="AlphaFoldDB" id="A0A4Q1BKX7"/>
<dbReference type="STRING" id="5217.A0A4Q1BKX7"/>
<dbReference type="VEuPathDB" id="FungiDB:TREMEDRAFT_37110"/>
<feature type="transmembrane region" description="Helical" evidence="2">
    <location>
        <begin position="170"/>
        <end position="193"/>
    </location>
</feature>
<dbReference type="OrthoDB" id="5288586at2759"/>
<organism evidence="3 4">
    <name type="scientific">Tremella mesenterica</name>
    <name type="common">Jelly fungus</name>
    <dbReference type="NCBI Taxonomy" id="5217"/>
    <lineage>
        <taxon>Eukaryota</taxon>
        <taxon>Fungi</taxon>
        <taxon>Dikarya</taxon>
        <taxon>Basidiomycota</taxon>
        <taxon>Agaricomycotina</taxon>
        <taxon>Tremellomycetes</taxon>
        <taxon>Tremellales</taxon>
        <taxon>Tremellaceae</taxon>
        <taxon>Tremella</taxon>
    </lineage>
</organism>
<dbReference type="InParanoid" id="A0A4Q1BKX7"/>
<gene>
    <name evidence="3" type="ORF">M231_04340</name>
</gene>
<keyword evidence="2" id="KW-1133">Transmembrane helix</keyword>
<protein>
    <recommendedName>
        <fullName evidence="5">Major facilitator superfamily (MFS) profile domain-containing protein</fullName>
    </recommendedName>
</protein>
<comment type="caution">
    <text evidence="3">The sequence shown here is derived from an EMBL/GenBank/DDBJ whole genome shotgun (WGS) entry which is preliminary data.</text>
</comment>
<evidence type="ECO:0000313" key="3">
    <source>
        <dbReference type="EMBL" id="RXK38431.1"/>
    </source>
</evidence>
<proteinExistence type="predicted"/>
<evidence type="ECO:0000256" key="1">
    <source>
        <dbReference type="SAM" id="MobiDB-lite"/>
    </source>
</evidence>
<evidence type="ECO:0008006" key="5">
    <source>
        <dbReference type="Google" id="ProtNLM"/>
    </source>
</evidence>
<name>A0A4Q1BKX7_TREME</name>
<reference evidence="3 4" key="1">
    <citation type="submission" date="2016-06" db="EMBL/GenBank/DDBJ databases">
        <title>Evolution of pathogenesis and genome organization in the Tremellales.</title>
        <authorList>
            <person name="Cuomo C."/>
            <person name="Litvintseva A."/>
            <person name="Heitman J."/>
            <person name="Chen Y."/>
            <person name="Sun S."/>
            <person name="Springer D."/>
            <person name="Dromer F."/>
            <person name="Young S."/>
            <person name="Zeng Q."/>
            <person name="Chapman S."/>
            <person name="Gujja S."/>
            <person name="Saif S."/>
            <person name="Birren B."/>
        </authorList>
    </citation>
    <scope>NUCLEOTIDE SEQUENCE [LARGE SCALE GENOMIC DNA]</scope>
    <source>
        <strain evidence="3 4">ATCC 28783</strain>
    </source>
</reference>
<dbReference type="EMBL" id="SDIL01000048">
    <property type="protein sequence ID" value="RXK38431.1"/>
    <property type="molecule type" value="Genomic_DNA"/>
</dbReference>
<dbReference type="PANTHER" id="PTHR37488">
    <property type="entry name" value="DUF1275 DOMAIN-CONTAINING PROTEIN"/>
    <property type="match status" value="1"/>
</dbReference>
<evidence type="ECO:0000313" key="4">
    <source>
        <dbReference type="Proteomes" id="UP000289152"/>
    </source>
</evidence>
<dbReference type="Proteomes" id="UP000289152">
    <property type="component" value="Unassembled WGS sequence"/>
</dbReference>
<feature type="transmembrane region" description="Helical" evidence="2">
    <location>
        <begin position="135"/>
        <end position="158"/>
    </location>
</feature>
<feature type="transmembrane region" description="Helical" evidence="2">
    <location>
        <begin position="256"/>
        <end position="277"/>
    </location>
</feature>
<sequence>MEVIKTPSEGSRDLPPSLELGKPSAPKPSAMRRANVYLQQEVDPKACNPVSIYACFINGFTAAPTFSACYIWCGFQTGNVAQLGLALARTFAPIPERTYGFQKPDQQAFVSLAAFLAGTSLGRIGDHMGARRRSWLFISAAMQVLLTIAGTLCAHFSGQNGVALDRDHPSWTNALGMLALAFLSATIGLQGIVGKRIGSPMNTTVVLTTTWVELFNDPLLLSLRPTPSRDIRAAGVFMVFVGSFCARAILQSRAGSAGALGVLAGLRALQAVWWICIRPKPSSQKP</sequence>
<feature type="region of interest" description="Disordered" evidence="1">
    <location>
        <begin position="1"/>
        <end position="28"/>
    </location>
</feature>
<dbReference type="InterPro" id="IPR010699">
    <property type="entry name" value="DUF1275"/>
</dbReference>
<dbReference type="PANTHER" id="PTHR37488:SF2">
    <property type="entry name" value="DUF1275 DOMAIN-CONTAINING PROTEIN"/>
    <property type="match status" value="1"/>
</dbReference>
<accession>A0A4Q1BKX7</accession>
<keyword evidence="2" id="KW-0812">Transmembrane</keyword>
<keyword evidence="2" id="KW-0472">Membrane</keyword>
<dbReference type="Pfam" id="PF06912">
    <property type="entry name" value="DUF1275"/>
    <property type="match status" value="1"/>
</dbReference>